<reference evidence="1 2" key="1">
    <citation type="journal article" date="2021" name="Hortic Res">
        <title>High-quality reference genome and annotation aids understanding of berry development for evergreen blueberry (Vaccinium darrowii).</title>
        <authorList>
            <person name="Yu J."/>
            <person name="Hulse-Kemp A.M."/>
            <person name="Babiker E."/>
            <person name="Staton M."/>
        </authorList>
    </citation>
    <scope>NUCLEOTIDE SEQUENCE [LARGE SCALE GENOMIC DNA]</scope>
    <source>
        <strain evidence="2">cv. NJ 8807/NJ 8810</strain>
        <tissue evidence="1">Young leaf</tissue>
    </source>
</reference>
<protein>
    <submittedName>
        <fullName evidence="1">Uncharacterized protein</fullName>
    </submittedName>
</protein>
<proteinExistence type="predicted"/>
<evidence type="ECO:0000313" key="2">
    <source>
        <dbReference type="Proteomes" id="UP000828048"/>
    </source>
</evidence>
<comment type="caution">
    <text evidence="1">The sequence shown here is derived from an EMBL/GenBank/DDBJ whole genome shotgun (WGS) entry which is preliminary data.</text>
</comment>
<sequence>MATHLQLPITSSSFPPLFSSSSSHPLRRRSFQTLCCIDSIIGAQFPVNPNFKSKPSLNTDDLFMPKLASGTEASPETETLPLPIVNVTAPYKVGKSRGYRGPLNKSPPPDVPSMFLEDRIVYICEPFWPEVTELVIAQLMYLESKDPDEPITLYIDSSGSKTEDGETVARETEGFAMYDALMQLRCEIRTMAFGEAMGPACLLLAAGTKGKRFIFPHAIAGVDEPAVPATGLMPASYVGLLTKEVLTQRDILVELLAKHSGQSVETIKKDIKKGLFLVGEEAVKYGIVDKVLPPRKKKGGRLQKKFMKQKQEELASTSQ</sequence>
<gene>
    <name evidence="1" type="ORF">Vadar_006944</name>
</gene>
<accession>A0ACB7ZIM5</accession>
<organism evidence="1 2">
    <name type="scientific">Vaccinium darrowii</name>
    <dbReference type="NCBI Taxonomy" id="229202"/>
    <lineage>
        <taxon>Eukaryota</taxon>
        <taxon>Viridiplantae</taxon>
        <taxon>Streptophyta</taxon>
        <taxon>Embryophyta</taxon>
        <taxon>Tracheophyta</taxon>
        <taxon>Spermatophyta</taxon>
        <taxon>Magnoliopsida</taxon>
        <taxon>eudicotyledons</taxon>
        <taxon>Gunneridae</taxon>
        <taxon>Pentapetalae</taxon>
        <taxon>asterids</taxon>
        <taxon>Ericales</taxon>
        <taxon>Ericaceae</taxon>
        <taxon>Vaccinioideae</taxon>
        <taxon>Vaccinieae</taxon>
        <taxon>Vaccinium</taxon>
    </lineage>
</organism>
<dbReference type="EMBL" id="CM037159">
    <property type="protein sequence ID" value="KAH7865455.1"/>
    <property type="molecule type" value="Genomic_DNA"/>
</dbReference>
<dbReference type="Proteomes" id="UP000828048">
    <property type="component" value="Chromosome 9"/>
</dbReference>
<evidence type="ECO:0000313" key="1">
    <source>
        <dbReference type="EMBL" id="KAH7865455.1"/>
    </source>
</evidence>
<keyword evidence="2" id="KW-1185">Reference proteome</keyword>
<name>A0ACB7ZIM5_9ERIC</name>